<keyword evidence="5" id="KW-0472">Membrane</keyword>
<dbReference type="SMART" id="SM00321">
    <property type="entry name" value="WSC"/>
    <property type="match status" value="1"/>
</dbReference>
<name>A0A409WVF1_9AGAR</name>
<evidence type="ECO:0000256" key="6">
    <source>
        <dbReference type="ARBA" id="ARBA00023180"/>
    </source>
</evidence>
<evidence type="ECO:0000256" key="1">
    <source>
        <dbReference type="ARBA" id="ARBA00004167"/>
    </source>
</evidence>
<dbReference type="PROSITE" id="PS51212">
    <property type="entry name" value="WSC"/>
    <property type="match status" value="1"/>
</dbReference>
<dbReference type="InterPro" id="IPR002889">
    <property type="entry name" value="WSC_carb-bd"/>
</dbReference>
<evidence type="ECO:0000256" key="4">
    <source>
        <dbReference type="ARBA" id="ARBA00022989"/>
    </source>
</evidence>
<keyword evidence="3" id="KW-0732">Signal</keyword>
<dbReference type="Proteomes" id="UP000284706">
    <property type="component" value="Unassembled WGS sequence"/>
</dbReference>
<dbReference type="Pfam" id="PF01822">
    <property type="entry name" value="WSC"/>
    <property type="match status" value="1"/>
</dbReference>
<keyword evidence="4" id="KW-1133">Transmembrane helix</keyword>
<evidence type="ECO:0000313" key="9">
    <source>
        <dbReference type="Proteomes" id="UP000284706"/>
    </source>
</evidence>
<feature type="domain" description="WSC" evidence="7">
    <location>
        <begin position="59"/>
        <end position="152"/>
    </location>
</feature>
<dbReference type="EMBL" id="NHYE01004736">
    <property type="protein sequence ID" value="PPQ82515.1"/>
    <property type="molecule type" value="Genomic_DNA"/>
</dbReference>
<comment type="subcellular location">
    <subcellularLocation>
        <location evidence="1">Membrane</location>
        <topology evidence="1">Single-pass membrane protein</topology>
    </subcellularLocation>
</comment>
<accession>A0A409WVF1</accession>
<keyword evidence="9" id="KW-1185">Reference proteome</keyword>
<dbReference type="STRING" id="231916.A0A409WVF1"/>
<organism evidence="8 9">
    <name type="scientific">Gymnopilus dilepis</name>
    <dbReference type="NCBI Taxonomy" id="231916"/>
    <lineage>
        <taxon>Eukaryota</taxon>
        <taxon>Fungi</taxon>
        <taxon>Dikarya</taxon>
        <taxon>Basidiomycota</taxon>
        <taxon>Agaricomycotina</taxon>
        <taxon>Agaricomycetes</taxon>
        <taxon>Agaricomycetidae</taxon>
        <taxon>Agaricales</taxon>
        <taxon>Agaricineae</taxon>
        <taxon>Hymenogastraceae</taxon>
        <taxon>Gymnopilus</taxon>
    </lineage>
</organism>
<dbReference type="InterPro" id="IPR051836">
    <property type="entry name" value="Kremen_rcpt"/>
</dbReference>
<dbReference type="PANTHER" id="PTHR24269:SF16">
    <property type="entry name" value="PROTEIN SLG1"/>
    <property type="match status" value="1"/>
</dbReference>
<protein>
    <recommendedName>
        <fullName evidence="7">WSC domain-containing protein</fullName>
    </recommendedName>
</protein>
<evidence type="ECO:0000256" key="5">
    <source>
        <dbReference type="ARBA" id="ARBA00023136"/>
    </source>
</evidence>
<dbReference type="AlphaFoldDB" id="A0A409WVF1"/>
<dbReference type="InParanoid" id="A0A409WVF1"/>
<evidence type="ECO:0000313" key="8">
    <source>
        <dbReference type="EMBL" id="PPQ82515.1"/>
    </source>
</evidence>
<keyword evidence="6" id="KW-0325">Glycoprotein</keyword>
<dbReference type="OrthoDB" id="5985073at2759"/>
<evidence type="ECO:0000256" key="2">
    <source>
        <dbReference type="ARBA" id="ARBA00022692"/>
    </source>
</evidence>
<dbReference type="PANTHER" id="PTHR24269">
    <property type="entry name" value="KREMEN PROTEIN"/>
    <property type="match status" value="1"/>
</dbReference>
<evidence type="ECO:0000259" key="7">
    <source>
        <dbReference type="PROSITE" id="PS51212"/>
    </source>
</evidence>
<dbReference type="GO" id="GO:0005886">
    <property type="term" value="C:plasma membrane"/>
    <property type="evidence" value="ECO:0007669"/>
    <property type="project" value="TreeGrafter"/>
</dbReference>
<gene>
    <name evidence="8" type="ORF">CVT26_013009</name>
</gene>
<comment type="caution">
    <text evidence="8">The sequence shown here is derived from an EMBL/GenBank/DDBJ whole genome shotgun (WGS) entry which is preliminary data.</text>
</comment>
<sequence length="326" mass="33271">MSAVCNMACTGDSSEVCGGSNAITIFQHAQSATTSATSTSTTTTPALAPTPTIVKNVGTFEYKGCFVDRPDNQPRVIGTQLTIASVSAETCTAACKAAGFPLAGLEFGQECWCAQYMSMVAPAPDSDCNMVCNADSTELCGAGNRLAVYQDTTATPIPTTQCLTTAILFPGAGGVPDFNFNLQMVPSSGGGTPTLLGAVFRNMTRPINQKIYEISGGPSLEVVTHAFVLSGNDDIGDFSAGFGDAIVPGGPLLLDFVDSNSVNVCAQPNPLAPLGPFIGPPVLAVNGNSGVWSTCASDPLTPIFSATSANGQCSGVFLEMVPPAVA</sequence>
<proteinExistence type="predicted"/>
<keyword evidence="2" id="KW-0812">Transmembrane</keyword>
<reference evidence="8 9" key="1">
    <citation type="journal article" date="2018" name="Evol. Lett.">
        <title>Horizontal gene cluster transfer increased hallucinogenic mushroom diversity.</title>
        <authorList>
            <person name="Reynolds H.T."/>
            <person name="Vijayakumar V."/>
            <person name="Gluck-Thaler E."/>
            <person name="Korotkin H.B."/>
            <person name="Matheny P.B."/>
            <person name="Slot J.C."/>
        </authorList>
    </citation>
    <scope>NUCLEOTIDE SEQUENCE [LARGE SCALE GENOMIC DNA]</scope>
    <source>
        <strain evidence="8 9">SRW20</strain>
    </source>
</reference>
<evidence type="ECO:0000256" key="3">
    <source>
        <dbReference type="ARBA" id="ARBA00022729"/>
    </source>
</evidence>